<protein>
    <recommendedName>
        <fullName evidence="1">Protein kinase domain-containing protein</fullName>
    </recommendedName>
</protein>
<evidence type="ECO:0000313" key="2">
    <source>
        <dbReference type="EMBL" id="CAE0403248.1"/>
    </source>
</evidence>
<gene>
    <name evidence="2" type="ORF">ACOF00016_LOCUS1468</name>
</gene>
<dbReference type="GO" id="GO:0005524">
    <property type="term" value="F:ATP binding"/>
    <property type="evidence" value="ECO:0007669"/>
    <property type="project" value="InterPro"/>
</dbReference>
<dbReference type="SUPFAM" id="SSF56112">
    <property type="entry name" value="Protein kinase-like (PK-like)"/>
    <property type="match status" value="1"/>
</dbReference>
<dbReference type="AlphaFoldDB" id="A0A7S3KWQ3"/>
<dbReference type="InterPro" id="IPR011009">
    <property type="entry name" value="Kinase-like_dom_sf"/>
</dbReference>
<dbReference type="GO" id="GO:0004674">
    <property type="term" value="F:protein serine/threonine kinase activity"/>
    <property type="evidence" value="ECO:0007669"/>
    <property type="project" value="TreeGrafter"/>
</dbReference>
<dbReference type="InterPro" id="IPR000719">
    <property type="entry name" value="Prot_kinase_dom"/>
</dbReference>
<dbReference type="Pfam" id="PF00069">
    <property type="entry name" value="Pkinase"/>
    <property type="match status" value="1"/>
</dbReference>
<dbReference type="PROSITE" id="PS50011">
    <property type="entry name" value="PROTEIN_KINASE_DOM"/>
    <property type="match status" value="1"/>
</dbReference>
<dbReference type="SMART" id="SM00220">
    <property type="entry name" value="S_TKc"/>
    <property type="match status" value="1"/>
</dbReference>
<dbReference type="EMBL" id="HBIM01001677">
    <property type="protein sequence ID" value="CAE0403248.1"/>
    <property type="molecule type" value="Transcribed_RNA"/>
</dbReference>
<evidence type="ECO:0000259" key="1">
    <source>
        <dbReference type="PROSITE" id="PS50011"/>
    </source>
</evidence>
<reference evidence="2" key="1">
    <citation type="submission" date="2021-01" db="EMBL/GenBank/DDBJ databases">
        <authorList>
            <person name="Corre E."/>
            <person name="Pelletier E."/>
            <person name="Niang G."/>
            <person name="Scheremetjew M."/>
            <person name="Finn R."/>
            <person name="Kale V."/>
            <person name="Holt S."/>
            <person name="Cochrane G."/>
            <person name="Meng A."/>
            <person name="Brown T."/>
            <person name="Cohen L."/>
        </authorList>
    </citation>
    <scope>NUCLEOTIDE SEQUENCE</scope>
    <source>
        <strain evidence="2">CCMP127</strain>
    </source>
</reference>
<name>A0A7S3KWQ3_9STRA</name>
<organism evidence="2">
    <name type="scientific">Amphora coffeiformis</name>
    <dbReference type="NCBI Taxonomy" id="265554"/>
    <lineage>
        <taxon>Eukaryota</taxon>
        <taxon>Sar</taxon>
        <taxon>Stramenopiles</taxon>
        <taxon>Ochrophyta</taxon>
        <taxon>Bacillariophyta</taxon>
        <taxon>Bacillariophyceae</taxon>
        <taxon>Bacillariophycidae</taxon>
        <taxon>Thalassiophysales</taxon>
        <taxon>Catenulaceae</taxon>
        <taxon>Amphora</taxon>
    </lineage>
</organism>
<proteinExistence type="predicted"/>
<dbReference type="PANTHER" id="PTHR44329">
    <property type="entry name" value="SERINE/THREONINE-PROTEIN KINASE TNNI3K-RELATED"/>
    <property type="match status" value="1"/>
</dbReference>
<dbReference type="InterPro" id="IPR051681">
    <property type="entry name" value="Ser/Thr_Kinases-Pseudokinases"/>
</dbReference>
<dbReference type="Gene3D" id="1.10.510.10">
    <property type="entry name" value="Transferase(Phosphotransferase) domain 1"/>
    <property type="match status" value="1"/>
</dbReference>
<accession>A0A7S3KWQ3</accession>
<feature type="domain" description="Protein kinase" evidence="1">
    <location>
        <begin position="212"/>
        <end position="497"/>
    </location>
</feature>
<sequence>MPSLARRIVASSDSRPTPNGIDARKKRFSLWTQHFKRKSIFLESIKAVVVGSLLLSTFTLYVFVENIPDKHDFPLRNIDVPLPVRKEEPALKLSDALLPGPLEIGSDDDGFDGADYGELDFDFLSKHDSIRNIKYTGGEKFFRQFAPEDDPMKGKAYYHAYDDDVKRNPYHAFRNGEVLAKENHCRQVAWHRDFFPNCNDFHSLDTPARALRNQAKYLGGGSYRQVFLVNQDLGNTPIVLKTVPLDDYRMKDYEYYRVDAAVTAAVSPHPLIVDMYGHCALSMFSEAMSRGDLSTVALPVYERGHSSKVYLETEELTPLNNLDGTTKLEWALQIAESVAVLHNHEKGVIVHDDIRIYQWLITEDNNLKLNDFNRAEIMLYDEEHGRYCKYRNGPCNGSNRSPEEYMNAPLNEKIDVYSIANVFYSLLTGVLAIYKEPRTSKVGKHVLAGEKSFIHPTWRNHSYAEGELVKLIEECWERHPDRRLGSGEVVRKLRAAVEKNRNLAKG</sequence>